<organism evidence="6 7">
    <name type="scientific">Fibrella aquatilis</name>
    <dbReference type="NCBI Taxonomy" id="2817059"/>
    <lineage>
        <taxon>Bacteria</taxon>
        <taxon>Pseudomonadati</taxon>
        <taxon>Bacteroidota</taxon>
        <taxon>Cytophagia</taxon>
        <taxon>Cytophagales</taxon>
        <taxon>Spirosomataceae</taxon>
        <taxon>Fibrella</taxon>
    </lineage>
</organism>
<evidence type="ECO:0000256" key="2">
    <source>
        <dbReference type="ARBA" id="ARBA00022723"/>
    </source>
</evidence>
<reference evidence="6 7" key="1">
    <citation type="submission" date="2021-03" db="EMBL/GenBank/DDBJ databases">
        <title>Fibrella sp. HMF5036 genome sequencing and assembly.</title>
        <authorList>
            <person name="Kang H."/>
            <person name="Kim H."/>
            <person name="Bae S."/>
            <person name="Joh K."/>
        </authorList>
    </citation>
    <scope>NUCLEOTIDE SEQUENCE [LARGE SCALE GENOMIC DNA]</scope>
    <source>
        <strain evidence="6 7">HMF5036</strain>
    </source>
</reference>
<feature type="domain" description="Cytochrome c" evidence="5">
    <location>
        <begin position="193"/>
        <end position="308"/>
    </location>
</feature>
<feature type="domain" description="Cytochrome c" evidence="5">
    <location>
        <begin position="49"/>
        <end position="149"/>
    </location>
</feature>
<keyword evidence="1 4" id="KW-0349">Heme</keyword>
<accession>A0A939G0P8</accession>
<evidence type="ECO:0000256" key="1">
    <source>
        <dbReference type="ARBA" id="ARBA00022617"/>
    </source>
</evidence>
<protein>
    <submittedName>
        <fullName evidence="6">C-type cytochrome</fullName>
    </submittedName>
</protein>
<dbReference type="PANTHER" id="PTHR35008">
    <property type="entry name" value="BLL4482 PROTEIN-RELATED"/>
    <property type="match status" value="1"/>
</dbReference>
<dbReference type="AlphaFoldDB" id="A0A939G0P8"/>
<keyword evidence="7" id="KW-1185">Reference proteome</keyword>
<proteinExistence type="predicted"/>
<dbReference type="Proteomes" id="UP000664795">
    <property type="component" value="Unassembled WGS sequence"/>
</dbReference>
<dbReference type="InterPro" id="IPR036909">
    <property type="entry name" value="Cyt_c-like_dom_sf"/>
</dbReference>
<comment type="caution">
    <text evidence="6">The sequence shown here is derived from an EMBL/GenBank/DDBJ whole genome shotgun (WGS) entry which is preliminary data.</text>
</comment>
<keyword evidence="3 4" id="KW-0408">Iron</keyword>
<gene>
    <name evidence="6" type="ORF">J2I48_04560</name>
</gene>
<dbReference type="GO" id="GO:0020037">
    <property type="term" value="F:heme binding"/>
    <property type="evidence" value="ECO:0007669"/>
    <property type="project" value="InterPro"/>
</dbReference>
<dbReference type="EMBL" id="JAFMYU010000003">
    <property type="protein sequence ID" value="MBO0930252.1"/>
    <property type="molecule type" value="Genomic_DNA"/>
</dbReference>
<dbReference type="PROSITE" id="PS51007">
    <property type="entry name" value="CYTC"/>
    <property type="match status" value="2"/>
</dbReference>
<sequence>MKKVIKILGLVLGGVVLLLAGFCGYVAAVGVPTYDPPSVPKINVAVTPERVARGEVIAQIQCMACHADKDNRLTGKHMDDVPPMFGTIYTKNITQDKEKGIGNWTDGELLYFLRTGIRKDGSYAFIMPQYPNLADEDLMAVVAWLKSDRFPVQASKREPQSSELSFVSTLLTHTMIKPLPYPPSFIAKPDTNDLVALGKYTADAFGDCYACHSGDLIKQDKVQTEKTEGYYGGGIELVGEKGQKIITPNLTFDEQTGIARRYTKAQFIQAVKGGVRPDGSILRYPMAPKMALSDREVGAIYEYLKTVPKINNDIAKKTAEMQLAQK</sequence>
<evidence type="ECO:0000256" key="4">
    <source>
        <dbReference type="PROSITE-ProRule" id="PRU00433"/>
    </source>
</evidence>
<evidence type="ECO:0000259" key="5">
    <source>
        <dbReference type="PROSITE" id="PS51007"/>
    </source>
</evidence>
<dbReference type="InterPro" id="IPR009056">
    <property type="entry name" value="Cyt_c-like_dom"/>
</dbReference>
<dbReference type="GO" id="GO:0009055">
    <property type="term" value="F:electron transfer activity"/>
    <property type="evidence" value="ECO:0007669"/>
    <property type="project" value="InterPro"/>
</dbReference>
<dbReference type="SUPFAM" id="SSF46626">
    <property type="entry name" value="Cytochrome c"/>
    <property type="match status" value="2"/>
</dbReference>
<name>A0A939G0P8_9BACT</name>
<evidence type="ECO:0000313" key="7">
    <source>
        <dbReference type="Proteomes" id="UP000664795"/>
    </source>
</evidence>
<keyword evidence="2 4" id="KW-0479">Metal-binding</keyword>
<dbReference type="InterPro" id="IPR051459">
    <property type="entry name" value="Cytochrome_c-type_DH"/>
</dbReference>
<dbReference type="RefSeq" id="WP_207334220.1">
    <property type="nucleotide sequence ID" value="NZ_JAFMYU010000003.1"/>
</dbReference>
<evidence type="ECO:0000313" key="6">
    <source>
        <dbReference type="EMBL" id="MBO0930252.1"/>
    </source>
</evidence>
<evidence type="ECO:0000256" key="3">
    <source>
        <dbReference type="ARBA" id="ARBA00023004"/>
    </source>
</evidence>
<dbReference type="Pfam" id="PF13442">
    <property type="entry name" value="Cytochrome_CBB3"/>
    <property type="match status" value="1"/>
</dbReference>
<dbReference type="PANTHER" id="PTHR35008:SF8">
    <property type="entry name" value="ALCOHOL DEHYDROGENASE CYTOCHROME C SUBUNIT"/>
    <property type="match status" value="1"/>
</dbReference>
<dbReference type="Gene3D" id="1.10.760.10">
    <property type="entry name" value="Cytochrome c-like domain"/>
    <property type="match status" value="2"/>
</dbReference>
<dbReference type="GO" id="GO:0046872">
    <property type="term" value="F:metal ion binding"/>
    <property type="evidence" value="ECO:0007669"/>
    <property type="project" value="UniProtKB-KW"/>
</dbReference>